<protein>
    <recommendedName>
        <fullName evidence="1">F-box domain-containing protein</fullName>
    </recommendedName>
</protein>
<dbReference type="Proteomes" id="UP001359485">
    <property type="component" value="Unassembled WGS sequence"/>
</dbReference>
<comment type="caution">
    <text evidence="2">The sequence shown here is derived from an EMBL/GenBank/DDBJ whole genome shotgun (WGS) entry which is preliminary data.</text>
</comment>
<gene>
    <name evidence="2" type="ORF">RUM44_008259</name>
</gene>
<dbReference type="SUPFAM" id="SSF81383">
    <property type="entry name" value="F-box domain"/>
    <property type="match status" value="1"/>
</dbReference>
<dbReference type="InterPro" id="IPR036047">
    <property type="entry name" value="F-box-like_dom_sf"/>
</dbReference>
<name>A0ABR1BBT7_POLSC</name>
<dbReference type="PROSITE" id="PS50181">
    <property type="entry name" value="FBOX"/>
    <property type="match status" value="1"/>
</dbReference>
<feature type="domain" description="F-box" evidence="1">
    <location>
        <begin position="2"/>
        <end position="50"/>
    </location>
</feature>
<evidence type="ECO:0000259" key="1">
    <source>
        <dbReference type="PROSITE" id="PS50181"/>
    </source>
</evidence>
<reference evidence="2 3" key="1">
    <citation type="submission" date="2023-09" db="EMBL/GenBank/DDBJ databases">
        <title>Genomes of two closely related lineages of the louse Polyplax serrata with different host specificities.</title>
        <authorList>
            <person name="Martinu J."/>
            <person name="Tarabai H."/>
            <person name="Stefka J."/>
            <person name="Hypsa V."/>
        </authorList>
    </citation>
    <scope>NUCLEOTIDE SEQUENCE [LARGE SCALE GENOMIC DNA]</scope>
    <source>
        <strain evidence="2">98ZLc_SE</strain>
    </source>
</reference>
<evidence type="ECO:0000313" key="3">
    <source>
        <dbReference type="Proteomes" id="UP001359485"/>
    </source>
</evidence>
<evidence type="ECO:0000313" key="2">
    <source>
        <dbReference type="EMBL" id="KAK6637837.1"/>
    </source>
</evidence>
<proteinExistence type="predicted"/>
<dbReference type="EMBL" id="JAWJWF010000002">
    <property type="protein sequence ID" value="KAK6637837.1"/>
    <property type="molecule type" value="Genomic_DNA"/>
</dbReference>
<keyword evidence="3" id="KW-1185">Reference proteome</keyword>
<organism evidence="2 3">
    <name type="scientific">Polyplax serrata</name>
    <name type="common">Common mouse louse</name>
    <dbReference type="NCBI Taxonomy" id="468196"/>
    <lineage>
        <taxon>Eukaryota</taxon>
        <taxon>Metazoa</taxon>
        <taxon>Ecdysozoa</taxon>
        <taxon>Arthropoda</taxon>
        <taxon>Hexapoda</taxon>
        <taxon>Insecta</taxon>
        <taxon>Pterygota</taxon>
        <taxon>Neoptera</taxon>
        <taxon>Paraneoptera</taxon>
        <taxon>Psocodea</taxon>
        <taxon>Troctomorpha</taxon>
        <taxon>Phthiraptera</taxon>
        <taxon>Anoplura</taxon>
        <taxon>Polyplacidae</taxon>
        <taxon>Polyplax</taxon>
    </lineage>
</organism>
<dbReference type="Pfam" id="PF00646">
    <property type="entry name" value="F-box"/>
    <property type="match status" value="1"/>
</dbReference>
<sequence>MEIQLIDLPQVCLEEIFKKLSFAEISQLGRTCKYFREIAKTLFRLYFKNIEHVIEKEMEAIETEASKAEELTVSDHLHLALLHSEPNSLQVLRILLSEAKMLNAHCWRYIRDPKYDFCFPAGLILDEFEKILTSIRNKTLKKDMEPEITTTLFHLGETFYDHFDFRIENSFHESADLKVKITTETNRQSFLPNIYNFIPNITPDSFLQGIKKHIRKNPVNGKQHLVCEQEGNILSDIDDNSPITSEINLNEKTLFGVKVLDILNCCASSNFHTLLLHNNENNGFKLQTDYELRDINVLEALPTIGVSLTSTSEKQLGKICRYLRNNVRWTNLFHPLQDLWMLEDAIEINRDVETASALLRHWKIQRSSSRLTIDSTPNDLYQYNYRKIISRFKNRFGLIVMASLECPTIGNVPLSVQKSLEATNIRKKTASEGTFASDEKTSQDSIKQSLKHFDVENWDGDIPVYKFHLEMKIQYPSFLSETIKEAILKVDQVGEKTTVTTDGDDMRKCACYRVEDEYSES</sequence>
<accession>A0ABR1BBT7</accession>
<dbReference type="InterPro" id="IPR001810">
    <property type="entry name" value="F-box_dom"/>
</dbReference>